<sequence length="87" mass="9354">TVDRGSNRLCSAVAIGSSRGSLRFARRIAAMIKLRVEAPWKPEELPHETEDEGPRPADVHGDVGRPADGPGGCEEAPHDEQAPIFRG</sequence>
<accession>A0ABP0JE06</accession>
<dbReference type="EMBL" id="CAXAMM010006814">
    <property type="protein sequence ID" value="CAK9012438.1"/>
    <property type="molecule type" value="Genomic_DNA"/>
</dbReference>
<reference evidence="2 3" key="1">
    <citation type="submission" date="2024-02" db="EMBL/GenBank/DDBJ databases">
        <authorList>
            <person name="Chen Y."/>
            <person name="Shah S."/>
            <person name="Dougan E. K."/>
            <person name="Thang M."/>
            <person name="Chan C."/>
        </authorList>
    </citation>
    <scope>NUCLEOTIDE SEQUENCE [LARGE SCALE GENOMIC DNA]</scope>
</reference>
<feature type="non-terminal residue" evidence="2">
    <location>
        <position position="87"/>
    </location>
</feature>
<name>A0ABP0JE06_9DINO</name>
<feature type="non-terminal residue" evidence="2">
    <location>
        <position position="1"/>
    </location>
</feature>
<evidence type="ECO:0000313" key="2">
    <source>
        <dbReference type="EMBL" id="CAK9012438.1"/>
    </source>
</evidence>
<evidence type="ECO:0000256" key="1">
    <source>
        <dbReference type="SAM" id="MobiDB-lite"/>
    </source>
</evidence>
<proteinExistence type="predicted"/>
<organism evidence="2 3">
    <name type="scientific">Durusdinium trenchii</name>
    <dbReference type="NCBI Taxonomy" id="1381693"/>
    <lineage>
        <taxon>Eukaryota</taxon>
        <taxon>Sar</taxon>
        <taxon>Alveolata</taxon>
        <taxon>Dinophyceae</taxon>
        <taxon>Suessiales</taxon>
        <taxon>Symbiodiniaceae</taxon>
        <taxon>Durusdinium</taxon>
    </lineage>
</organism>
<evidence type="ECO:0000313" key="3">
    <source>
        <dbReference type="Proteomes" id="UP001642464"/>
    </source>
</evidence>
<dbReference type="Proteomes" id="UP001642464">
    <property type="component" value="Unassembled WGS sequence"/>
</dbReference>
<keyword evidence="3" id="KW-1185">Reference proteome</keyword>
<protein>
    <submittedName>
        <fullName evidence="2">Uncharacterized protein</fullName>
    </submittedName>
</protein>
<feature type="region of interest" description="Disordered" evidence="1">
    <location>
        <begin position="42"/>
        <end position="87"/>
    </location>
</feature>
<gene>
    <name evidence="2" type="ORF">SCF082_LOCUS11516</name>
</gene>
<comment type="caution">
    <text evidence="2">The sequence shown here is derived from an EMBL/GenBank/DDBJ whole genome shotgun (WGS) entry which is preliminary data.</text>
</comment>
<feature type="compositionally biased region" description="Basic and acidic residues" evidence="1">
    <location>
        <begin position="42"/>
        <end position="65"/>
    </location>
</feature>